<sequence length="45" mass="4960">MVALQRSKKKARTRMTKLVNDPESSLSESGSFSLFLGLSGHTIYS</sequence>
<name>A0A2P2QF33_RHIMU</name>
<dbReference type="AlphaFoldDB" id="A0A2P2QF33"/>
<feature type="region of interest" description="Disordered" evidence="1">
    <location>
        <begin position="1"/>
        <end position="30"/>
    </location>
</feature>
<evidence type="ECO:0000256" key="1">
    <source>
        <dbReference type="SAM" id="MobiDB-lite"/>
    </source>
</evidence>
<protein>
    <submittedName>
        <fullName evidence="2">Uncharacterized protein</fullName>
    </submittedName>
</protein>
<reference evidence="2" key="1">
    <citation type="submission" date="2018-02" db="EMBL/GenBank/DDBJ databases">
        <title>Rhizophora mucronata_Transcriptome.</title>
        <authorList>
            <person name="Meera S.P."/>
            <person name="Sreeshan A."/>
            <person name="Augustine A."/>
        </authorList>
    </citation>
    <scope>NUCLEOTIDE SEQUENCE</scope>
    <source>
        <tissue evidence="2">Leaf</tissue>
    </source>
</reference>
<dbReference type="EMBL" id="GGEC01085138">
    <property type="protein sequence ID" value="MBX65622.1"/>
    <property type="molecule type" value="Transcribed_RNA"/>
</dbReference>
<evidence type="ECO:0000313" key="2">
    <source>
        <dbReference type="EMBL" id="MBX65622.1"/>
    </source>
</evidence>
<organism evidence="2">
    <name type="scientific">Rhizophora mucronata</name>
    <name type="common">Asiatic mangrove</name>
    <dbReference type="NCBI Taxonomy" id="61149"/>
    <lineage>
        <taxon>Eukaryota</taxon>
        <taxon>Viridiplantae</taxon>
        <taxon>Streptophyta</taxon>
        <taxon>Embryophyta</taxon>
        <taxon>Tracheophyta</taxon>
        <taxon>Spermatophyta</taxon>
        <taxon>Magnoliopsida</taxon>
        <taxon>eudicotyledons</taxon>
        <taxon>Gunneridae</taxon>
        <taxon>Pentapetalae</taxon>
        <taxon>rosids</taxon>
        <taxon>fabids</taxon>
        <taxon>Malpighiales</taxon>
        <taxon>Rhizophoraceae</taxon>
        <taxon>Rhizophora</taxon>
    </lineage>
</organism>
<proteinExistence type="predicted"/>
<feature type="compositionally biased region" description="Basic residues" evidence="1">
    <location>
        <begin position="1"/>
        <end position="15"/>
    </location>
</feature>
<accession>A0A2P2QF33</accession>